<dbReference type="Pfam" id="PF13087">
    <property type="entry name" value="AAA_12"/>
    <property type="match status" value="1"/>
</dbReference>
<dbReference type="InterPro" id="IPR027417">
    <property type="entry name" value="P-loop_NTPase"/>
</dbReference>
<dbReference type="InterPro" id="IPR041677">
    <property type="entry name" value="DNA2/NAM7_AAA_11"/>
</dbReference>
<dbReference type="PANTHER" id="PTHR10887:SF495">
    <property type="entry name" value="HELICASE SENATAXIN ISOFORM X1-RELATED"/>
    <property type="match status" value="1"/>
</dbReference>
<evidence type="ECO:0000313" key="5">
    <source>
        <dbReference type="Proteomes" id="UP000184609"/>
    </source>
</evidence>
<dbReference type="GO" id="GO:0004386">
    <property type="term" value="F:helicase activity"/>
    <property type="evidence" value="ECO:0007669"/>
    <property type="project" value="UniProtKB-KW"/>
</dbReference>
<dbReference type="SUPFAM" id="SSF52540">
    <property type="entry name" value="P-loop containing nucleoside triphosphate hydrolases"/>
    <property type="match status" value="1"/>
</dbReference>
<dbReference type="OrthoDB" id="9757917at2"/>
<dbReference type="InterPro" id="IPR041679">
    <property type="entry name" value="DNA2/NAM7-like_C"/>
</dbReference>
<keyword evidence="4" id="KW-0378">Hydrolase</keyword>
<sequence length="1291" mass="149716">MPQNLFQFYLNRLTDLSTRNRSLYLPKLEGYGMIDVLDFDFLIGAPAFSLIEQLIQGKKKIKLIPEIDPRSGVSNQLSKALSRLAYRDQLTQEETGEQSLYIGWLFVEGKLVNGQLVRSPLLLKSIALLREKGEWTLKSDGDWEFNPAFLLAWKHAIKSDFGDDFPTDLSESLSTDPREFRVQLNQLIQEHFSIQVQSNLLEDRIIAFPNSQISVDQEKFQEGKVSLKPYAVLGQFSQKGSFLFSDYELLQKTHLEESLEEVFQNRFIPDKYLSEPREEDLYPVFPLDSSQEKVLVQVRKGKSLVVQGPPGTGKSQLITNLISDFVSRGKRVLVVSQKRAALDVVFERLDQLGFGDFLALVHDFRGDRNLLFEKIRKQIDAIETYQEESRGMDSIQLEREISVLSRTIARLSSQFEGLRESLFDSEACGLPAKSLYLQARSERPFFKSKDLIRLDWDEAKDFEQNYRIYYGYQTKFGEGFWQKRISFSNVSTKDYSQITDALNSVEEFREKNFKNLEFKNWKKVLESLLESNQFLDDLKKAYSSFEGLENPTVGLEIIRDKKLRNELELVQDFLREWIDSKNSWTYQISGSLQDLEVELKELIPQSQSWFGKLKAKLNRPKFPLVFQVLQENQLPFHSENLLSVLNEVGEKIKINNRKEELSKITFFDFSEFPKQDIQRVQKLNTWFESWSFISSYDLINNLLKSDNQDFKENLESLLALLEVFRSQCVRWRNWLSNNQILDLLESGLKEVISEPEINWQTIFSELKSFDQLMDNWSQRGLAKELWTQGEGLGFGDQIDLFWNGWYLNWISELERRNPLLAEAGSLKMVQEMSLISTSILEKRKLSHHISLLRIKERFIQDLEYNRLGNRVTFRELLHQVSKKRQKWSVRKLVQELEEEVFRTMPCWLCSPETVSAVFPIEQQFDLVIFDEASQCPVEKGIPAMLRGKQVVIAGDSRQLKPSDFYQIRWESEEEGLELESESLLGLASNFFENASLKGHYRSADPGLIHFSNQYFYEGKLEALPDYPTVTAGLSPFSWEKVEGIWENQVNRMEADAVVKKVEAIFKDSSKTSIGVVTGNYFQMELIRDLLWKEGIQDAFIKVRNIENVQGDEFDEVILSLGYGPNREGKLVTNFGLLGKSGAANRLNVAVTRARKKMHVISSIEPEDFRPKQLENEGLRLLKEYLSFVKAESKVYNVPALEIVSRGFETDWSLKNKLLTSSDSYSMDVPSSLMDLIFTESEGERVAILTDDQRFFNASSAKAAMAYHPILLEQKGWKWKWNWSREFFLKNG</sequence>
<keyword evidence="4" id="KW-0067">ATP-binding</keyword>
<dbReference type="InterPro" id="IPR045055">
    <property type="entry name" value="DNA2/NAM7-like"/>
</dbReference>
<organism evidence="4 5">
    <name type="scientific">Algoriphagus zhangzhouensis</name>
    <dbReference type="NCBI Taxonomy" id="1073327"/>
    <lineage>
        <taxon>Bacteria</taxon>
        <taxon>Pseudomonadati</taxon>
        <taxon>Bacteroidota</taxon>
        <taxon>Cytophagia</taxon>
        <taxon>Cytophagales</taxon>
        <taxon>Cyclobacteriaceae</taxon>
        <taxon>Algoriphagus</taxon>
    </lineage>
</organism>
<gene>
    <name evidence="4" type="ORF">SAMN04488108_1086</name>
</gene>
<evidence type="ECO:0000256" key="1">
    <source>
        <dbReference type="SAM" id="Coils"/>
    </source>
</evidence>
<dbReference type="InterPro" id="IPR025103">
    <property type="entry name" value="DUF4011"/>
</dbReference>
<feature type="domain" description="DNA2/NAM7 helicase-like C-terminal" evidence="3">
    <location>
        <begin position="994"/>
        <end position="1162"/>
    </location>
</feature>
<dbReference type="PANTHER" id="PTHR10887">
    <property type="entry name" value="DNA2/NAM7 HELICASE FAMILY"/>
    <property type="match status" value="1"/>
</dbReference>
<feature type="coiled-coil region" evidence="1">
    <location>
        <begin position="700"/>
        <end position="727"/>
    </location>
</feature>
<keyword evidence="5" id="KW-1185">Reference proteome</keyword>
<dbReference type="Proteomes" id="UP000184609">
    <property type="component" value="Unassembled WGS sequence"/>
</dbReference>
<accession>A0A1M7Z7V0</accession>
<dbReference type="InterPro" id="IPR047187">
    <property type="entry name" value="SF1_C_Upf1"/>
</dbReference>
<dbReference type="Pfam" id="PF13195">
    <property type="entry name" value="DUF4011"/>
    <property type="match status" value="1"/>
</dbReference>
<keyword evidence="4" id="KW-0347">Helicase</keyword>
<dbReference type="STRING" id="1073327.SAMN04488108_1086"/>
<feature type="domain" description="DNA2/NAM7 helicase helicase" evidence="2">
    <location>
        <begin position="852"/>
        <end position="961"/>
    </location>
</feature>
<reference evidence="5" key="1">
    <citation type="submission" date="2016-12" db="EMBL/GenBank/DDBJ databases">
        <authorList>
            <person name="Varghese N."/>
            <person name="Submissions S."/>
        </authorList>
    </citation>
    <scope>NUCLEOTIDE SEQUENCE [LARGE SCALE GENOMIC DNA]</scope>
    <source>
        <strain evidence="5">DSM 25035</strain>
    </source>
</reference>
<keyword evidence="4" id="KW-0547">Nucleotide-binding</keyword>
<dbReference type="RefSeq" id="WP_073570694.1">
    <property type="nucleotide sequence ID" value="NZ_FRXN01000001.1"/>
</dbReference>
<dbReference type="EMBL" id="FRXN01000001">
    <property type="protein sequence ID" value="SHO60872.1"/>
    <property type="molecule type" value="Genomic_DNA"/>
</dbReference>
<protein>
    <submittedName>
        <fullName evidence="4">Superfamily I DNA and/or RNA helicase</fullName>
    </submittedName>
</protein>
<name>A0A1M7Z7V0_9BACT</name>
<evidence type="ECO:0000259" key="3">
    <source>
        <dbReference type="Pfam" id="PF13087"/>
    </source>
</evidence>
<keyword evidence="1" id="KW-0175">Coiled coil</keyword>
<evidence type="ECO:0000313" key="4">
    <source>
        <dbReference type="EMBL" id="SHO60872.1"/>
    </source>
</evidence>
<proteinExistence type="predicted"/>
<feature type="domain" description="DNA2/NAM7 helicase helicase" evidence="2">
    <location>
        <begin position="287"/>
        <end position="351"/>
    </location>
</feature>
<dbReference type="Gene3D" id="3.40.50.300">
    <property type="entry name" value="P-loop containing nucleotide triphosphate hydrolases"/>
    <property type="match status" value="3"/>
</dbReference>
<dbReference type="Pfam" id="PF13086">
    <property type="entry name" value="AAA_11"/>
    <property type="match status" value="2"/>
</dbReference>
<evidence type="ECO:0000259" key="2">
    <source>
        <dbReference type="Pfam" id="PF13086"/>
    </source>
</evidence>
<dbReference type="CDD" id="cd18808">
    <property type="entry name" value="SF1_C_Upf1"/>
    <property type="match status" value="1"/>
</dbReference>